<accession>A0A540X813</accession>
<organism evidence="1 2">
    <name type="scientific">Myxococcus llanfairpwllgwyngyllgogerychwyrndrobwllllantysiliogogogochensis</name>
    <dbReference type="NCBI Taxonomy" id="2590453"/>
    <lineage>
        <taxon>Bacteria</taxon>
        <taxon>Pseudomonadati</taxon>
        <taxon>Myxococcota</taxon>
        <taxon>Myxococcia</taxon>
        <taxon>Myxococcales</taxon>
        <taxon>Cystobacterineae</taxon>
        <taxon>Myxococcaceae</taxon>
        <taxon>Myxococcus</taxon>
    </lineage>
</organism>
<dbReference type="EMBL" id="VIFM01000008">
    <property type="protein sequence ID" value="TQF17377.1"/>
    <property type="molecule type" value="Genomic_DNA"/>
</dbReference>
<evidence type="ECO:0000313" key="2">
    <source>
        <dbReference type="Proteomes" id="UP000315369"/>
    </source>
</evidence>
<comment type="caution">
    <text evidence="1">The sequence shown here is derived from an EMBL/GenBank/DDBJ whole genome shotgun (WGS) entry which is preliminary data.</text>
</comment>
<dbReference type="AlphaFoldDB" id="A0A540X813"/>
<gene>
    <name evidence="1" type="ORF">FJV41_03580</name>
</gene>
<keyword evidence="2" id="KW-1185">Reference proteome</keyword>
<dbReference type="OrthoDB" id="6203947at2"/>
<evidence type="ECO:0000313" key="1">
    <source>
        <dbReference type="EMBL" id="TQF17377.1"/>
    </source>
</evidence>
<name>A0A540X813_9BACT</name>
<sequence>MPSIHFICHENEHLHRVSADGHWESGNWAIKADEAKKLVGGMIYLHKAKAKPSYFGGKIEGIRALATANEGPTLFVLRFKHLQEAREVRWKGVTFGRAWTSGVVAD</sequence>
<reference evidence="1 2" key="1">
    <citation type="submission" date="2019-06" db="EMBL/GenBank/DDBJ databases">
        <authorList>
            <person name="Livingstone P."/>
            <person name="Whitworth D."/>
        </authorList>
    </citation>
    <scope>NUCLEOTIDE SEQUENCE [LARGE SCALE GENOMIC DNA]</scope>
    <source>
        <strain evidence="1 2">AM401</strain>
    </source>
</reference>
<dbReference type="RefSeq" id="WP_141640978.1">
    <property type="nucleotide sequence ID" value="NZ_VIFM01000008.1"/>
</dbReference>
<proteinExistence type="predicted"/>
<dbReference type="Proteomes" id="UP000315369">
    <property type="component" value="Unassembled WGS sequence"/>
</dbReference>
<protein>
    <submittedName>
        <fullName evidence="1">Uncharacterized protein</fullName>
    </submittedName>
</protein>